<keyword evidence="2" id="KW-1185">Reference proteome</keyword>
<proteinExistence type="predicted"/>
<evidence type="ECO:0000313" key="2">
    <source>
        <dbReference type="Proteomes" id="UP001055811"/>
    </source>
</evidence>
<protein>
    <submittedName>
        <fullName evidence="1">Uncharacterized protein</fullName>
    </submittedName>
</protein>
<reference evidence="2" key="1">
    <citation type="journal article" date="2022" name="Mol. Ecol. Resour.">
        <title>The genomes of chicory, endive, great burdock and yacon provide insights into Asteraceae palaeo-polyploidization history and plant inulin production.</title>
        <authorList>
            <person name="Fan W."/>
            <person name="Wang S."/>
            <person name="Wang H."/>
            <person name="Wang A."/>
            <person name="Jiang F."/>
            <person name="Liu H."/>
            <person name="Zhao H."/>
            <person name="Xu D."/>
            <person name="Zhang Y."/>
        </authorList>
    </citation>
    <scope>NUCLEOTIDE SEQUENCE [LARGE SCALE GENOMIC DNA]</scope>
    <source>
        <strain evidence="2">cv. Punajuju</strain>
    </source>
</reference>
<organism evidence="1 2">
    <name type="scientific">Cichorium intybus</name>
    <name type="common">Chicory</name>
    <dbReference type="NCBI Taxonomy" id="13427"/>
    <lineage>
        <taxon>Eukaryota</taxon>
        <taxon>Viridiplantae</taxon>
        <taxon>Streptophyta</taxon>
        <taxon>Embryophyta</taxon>
        <taxon>Tracheophyta</taxon>
        <taxon>Spermatophyta</taxon>
        <taxon>Magnoliopsida</taxon>
        <taxon>eudicotyledons</taxon>
        <taxon>Gunneridae</taxon>
        <taxon>Pentapetalae</taxon>
        <taxon>asterids</taxon>
        <taxon>campanulids</taxon>
        <taxon>Asterales</taxon>
        <taxon>Asteraceae</taxon>
        <taxon>Cichorioideae</taxon>
        <taxon>Cichorieae</taxon>
        <taxon>Cichoriinae</taxon>
        <taxon>Cichorium</taxon>
    </lineage>
</organism>
<evidence type="ECO:0000313" key="1">
    <source>
        <dbReference type="EMBL" id="KAI3751610.1"/>
    </source>
</evidence>
<sequence>MELFPENPNRENCLKTDKRGPASKIVDLQGKKGYLPWEPSALLANGSNQMPLALDVSSSLFVQMYKQMPLYQGVLLLASKINEAKSEKNKGEGEIADHAHKRLCVFAISDEHEHRHDVLEVDPPQQASERGSDVLEVEHRCDFLEEGEGNRRKLEKSRIRIDRGKINTVLEMRIKWRRENVIIVYS</sequence>
<reference evidence="1 2" key="2">
    <citation type="journal article" date="2022" name="Mol. Ecol. Resour.">
        <title>The genomes of chicory, endive, great burdock and yacon provide insights into Asteraceae paleo-polyploidization history and plant inulin production.</title>
        <authorList>
            <person name="Fan W."/>
            <person name="Wang S."/>
            <person name="Wang H."/>
            <person name="Wang A."/>
            <person name="Jiang F."/>
            <person name="Liu H."/>
            <person name="Zhao H."/>
            <person name="Xu D."/>
            <person name="Zhang Y."/>
        </authorList>
    </citation>
    <scope>NUCLEOTIDE SEQUENCE [LARGE SCALE GENOMIC DNA]</scope>
    <source>
        <strain evidence="2">cv. Punajuju</strain>
        <tissue evidence="1">Leaves</tissue>
    </source>
</reference>
<comment type="caution">
    <text evidence="1">The sequence shown here is derived from an EMBL/GenBank/DDBJ whole genome shotgun (WGS) entry which is preliminary data.</text>
</comment>
<dbReference type="Proteomes" id="UP001055811">
    <property type="component" value="Linkage Group LG04"/>
</dbReference>
<dbReference type="EMBL" id="CM042012">
    <property type="protein sequence ID" value="KAI3751610.1"/>
    <property type="molecule type" value="Genomic_DNA"/>
</dbReference>
<accession>A0ACB9DYS4</accession>
<gene>
    <name evidence="1" type="ORF">L2E82_22700</name>
</gene>
<name>A0ACB9DYS4_CICIN</name>